<accession>A0A3D8P1A0</accession>
<dbReference type="AlphaFoldDB" id="A0A3D8P1A0"/>
<keyword evidence="1" id="KW-0812">Transmembrane</keyword>
<feature type="transmembrane region" description="Helical" evidence="1">
    <location>
        <begin position="90"/>
        <end position="108"/>
    </location>
</feature>
<evidence type="ECO:0000313" key="3">
    <source>
        <dbReference type="Proteomes" id="UP000256329"/>
    </source>
</evidence>
<feature type="transmembrane region" description="Helical" evidence="1">
    <location>
        <begin position="235"/>
        <end position="255"/>
    </location>
</feature>
<proteinExistence type="predicted"/>
<keyword evidence="1" id="KW-1133">Transmembrane helix</keyword>
<name>A0A3D8P1A0_9THEO</name>
<sequence>MVSLALLAFGLFVSLFLVLYFLAVPQDEYSLSPAQAAVSTVKARLTRRFRQKEEALRYMGKSLKDVLRASLVVGLGLALLVFLLTVKFLGAFSLVLAVAAGVLGLFLVEKAVENAGKKYREKLLDGVPSLVAFFPAFLEVEGVTPKEALEHTVPFLPEPLRSEVAQALVKLKFRWVDEAVAPLVRKASHPLVDAVFLRMAAAWDAGITPEVFADLSDQVEDLKELAAARATAAKAGYLALVCVLGLLGVALVFGYPGARFLLDRLTHAFGG</sequence>
<evidence type="ECO:0000256" key="1">
    <source>
        <dbReference type="SAM" id="Phobius"/>
    </source>
</evidence>
<evidence type="ECO:0008006" key="4">
    <source>
        <dbReference type="Google" id="ProtNLM"/>
    </source>
</evidence>
<keyword evidence="1" id="KW-0472">Membrane</keyword>
<keyword evidence="3" id="KW-1185">Reference proteome</keyword>
<protein>
    <recommendedName>
        <fullName evidence="4">Type II secretion system protein GspF domain-containing protein</fullName>
    </recommendedName>
</protein>
<feature type="transmembrane region" description="Helical" evidence="1">
    <location>
        <begin position="66"/>
        <end position="84"/>
    </location>
</feature>
<dbReference type="Proteomes" id="UP000256329">
    <property type="component" value="Unassembled WGS sequence"/>
</dbReference>
<dbReference type="EMBL" id="QSLN01000023">
    <property type="protein sequence ID" value="RDV81181.1"/>
    <property type="molecule type" value="Genomic_DNA"/>
</dbReference>
<evidence type="ECO:0000313" key="2">
    <source>
        <dbReference type="EMBL" id="RDV81181.1"/>
    </source>
</evidence>
<dbReference type="RefSeq" id="WP_115793312.1">
    <property type="nucleotide sequence ID" value="NZ_QSLN01000023.1"/>
</dbReference>
<comment type="caution">
    <text evidence="2">The sequence shown here is derived from an EMBL/GenBank/DDBJ whole genome shotgun (WGS) entry which is preliminary data.</text>
</comment>
<dbReference type="OrthoDB" id="1808169at2"/>
<reference evidence="2 3" key="1">
    <citation type="submission" date="2018-08" db="EMBL/GenBank/DDBJ databases">
        <title>Form III RuBisCO-mediated autotrophy in Thermodesulfobium bacteria.</title>
        <authorList>
            <person name="Toshchakov S.V."/>
            <person name="Kublanov I.V."/>
            <person name="Frolov E."/>
            <person name="Bonch-Osmolovskaya E.A."/>
            <person name="Tourova T.P."/>
            <person name="Chernych N.A."/>
            <person name="Lebedinsky A.V."/>
        </authorList>
    </citation>
    <scope>NUCLEOTIDE SEQUENCE [LARGE SCALE GENOMIC DNA]</scope>
    <source>
        <strain evidence="2 3">SR</strain>
    </source>
</reference>
<organism evidence="2 3">
    <name type="scientific">Ammonifex thiophilus</name>
    <dbReference type="NCBI Taxonomy" id="444093"/>
    <lineage>
        <taxon>Bacteria</taxon>
        <taxon>Bacillati</taxon>
        <taxon>Bacillota</taxon>
        <taxon>Clostridia</taxon>
        <taxon>Thermoanaerobacterales</taxon>
        <taxon>Thermoanaerobacteraceae</taxon>
        <taxon>Ammonifex</taxon>
    </lineage>
</organism>
<gene>
    <name evidence="2" type="ORF">DXX99_09830</name>
</gene>
<feature type="transmembrane region" description="Helical" evidence="1">
    <location>
        <begin position="6"/>
        <end position="24"/>
    </location>
</feature>